<evidence type="ECO:0000256" key="3">
    <source>
        <dbReference type="ARBA" id="ARBA00022794"/>
    </source>
</evidence>
<evidence type="ECO:0008006" key="10">
    <source>
        <dbReference type="Google" id="ProtNLM"/>
    </source>
</evidence>
<dbReference type="InterPro" id="IPR039304">
    <property type="entry name" value="DNAAF3"/>
</dbReference>
<evidence type="ECO:0000256" key="5">
    <source>
        <dbReference type="SAM" id="MobiDB-lite"/>
    </source>
</evidence>
<feature type="domain" description="DUF4470" evidence="6">
    <location>
        <begin position="2"/>
        <end position="119"/>
    </location>
</feature>
<feature type="compositionally biased region" description="Basic and acidic residues" evidence="5">
    <location>
        <begin position="638"/>
        <end position="659"/>
    </location>
</feature>
<feature type="compositionally biased region" description="Basic and acidic residues" evidence="5">
    <location>
        <begin position="550"/>
        <end position="562"/>
    </location>
</feature>
<feature type="compositionally biased region" description="Acidic residues" evidence="5">
    <location>
        <begin position="472"/>
        <end position="499"/>
    </location>
</feature>
<comment type="subcellular location">
    <subcellularLocation>
        <location evidence="4">Dynein axonemal particle</location>
    </subcellularLocation>
</comment>
<dbReference type="PANTHER" id="PTHR22118">
    <property type="entry name" value="DYNEIN ASSEMBLY FACTOR 3, AXONEMAL"/>
    <property type="match status" value="1"/>
</dbReference>
<keyword evidence="3" id="KW-0970">Cilium biogenesis/degradation</keyword>
<dbReference type="HOGENOM" id="CLU_024420_0_0_1"/>
<reference evidence="8 9" key="1">
    <citation type="journal article" date="2007" name="Nature">
        <title>Evolution of genes and genomes on the Drosophila phylogeny.</title>
        <authorList>
            <consortium name="Drosophila 12 Genomes Consortium"/>
            <person name="Clark A.G."/>
            <person name="Eisen M.B."/>
            <person name="Smith D.R."/>
            <person name="Bergman C.M."/>
            <person name="Oliver B."/>
            <person name="Markow T.A."/>
            <person name="Kaufman T.C."/>
            <person name="Kellis M."/>
            <person name="Gelbart W."/>
            <person name="Iyer V.N."/>
            <person name="Pollard D.A."/>
            <person name="Sackton T.B."/>
            <person name="Larracuente A.M."/>
            <person name="Singh N.D."/>
            <person name="Abad J.P."/>
            <person name="Abt D.N."/>
            <person name="Adryan B."/>
            <person name="Aguade M."/>
            <person name="Akashi H."/>
            <person name="Anderson W.W."/>
            <person name="Aquadro C.F."/>
            <person name="Ardell D.H."/>
            <person name="Arguello R."/>
            <person name="Artieri C.G."/>
            <person name="Barbash D.A."/>
            <person name="Barker D."/>
            <person name="Barsanti P."/>
            <person name="Batterham P."/>
            <person name="Batzoglou S."/>
            <person name="Begun D."/>
            <person name="Bhutkar A."/>
            <person name="Blanco E."/>
            <person name="Bosak S.A."/>
            <person name="Bradley R.K."/>
            <person name="Brand A.D."/>
            <person name="Brent M.R."/>
            <person name="Brooks A.N."/>
            <person name="Brown R.H."/>
            <person name="Butlin R.K."/>
            <person name="Caggese C."/>
            <person name="Calvi B.R."/>
            <person name="Bernardo de Carvalho A."/>
            <person name="Caspi A."/>
            <person name="Castrezana S."/>
            <person name="Celniker S.E."/>
            <person name="Chang J.L."/>
            <person name="Chapple C."/>
            <person name="Chatterji S."/>
            <person name="Chinwalla A."/>
            <person name="Civetta A."/>
            <person name="Clifton S.W."/>
            <person name="Comeron J.M."/>
            <person name="Costello J.C."/>
            <person name="Coyne J.A."/>
            <person name="Daub J."/>
            <person name="David R.G."/>
            <person name="Delcher A.L."/>
            <person name="Delehaunty K."/>
            <person name="Do C.B."/>
            <person name="Ebling H."/>
            <person name="Edwards K."/>
            <person name="Eickbush T."/>
            <person name="Evans J.D."/>
            <person name="Filipski A."/>
            <person name="Findeiss S."/>
            <person name="Freyhult E."/>
            <person name="Fulton L."/>
            <person name="Fulton R."/>
            <person name="Garcia A.C."/>
            <person name="Gardiner A."/>
            <person name="Garfield D.A."/>
            <person name="Garvin B.E."/>
            <person name="Gibson G."/>
            <person name="Gilbert D."/>
            <person name="Gnerre S."/>
            <person name="Godfrey J."/>
            <person name="Good R."/>
            <person name="Gotea V."/>
            <person name="Gravely B."/>
            <person name="Greenberg A.J."/>
            <person name="Griffiths-Jones S."/>
            <person name="Gross S."/>
            <person name="Guigo R."/>
            <person name="Gustafson E.A."/>
            <person name="Haerty W."/>
            <person name="Hahn M.W."/>
            <person name="Halligan D.L."/>
            <person name="Halpern A.L."/>
            <person name="Halter G.M."/>
            <person name="Han M.V."/>
            <person name="Heger A."/>
            <person name="Hillier L."/>
            <person name="Hinrichs A.S."/>
            <person name="Holmes I."/>
            <person name="Hoskins R.A."/>
            <person name="Hubisz M.J."/>
            <person name="Hultmark D."/>
            <person name="Huntley M.A."/>
            <person name="Jaffe D.B."/>
            <person name="Jagadeeshan S."/>
            <person name="Jeck W.R."/>
            <person name="Johnson J."/>
            <person name="Jones C.D."/>
            <person name="Jordan W.C."/>
            <person name="Karpen G.H."/>
            <person name="Kataoka E."/>
            <person name="Keightley P.D."/>
            <person name="Kheradpour P."/>
            <person name="Kirkness E.F."/>
            <person name="Koerich L.B."/>
            <person name="Kristiansen K."/>
            <person name="Kudrna D."/>
            <person name="Kulathinal R.J."/>
            <person name="Kumar S."/>
            <person name="Kwok R."/>
            <person name="Lander E."/>
            <person name="Langley C.H."/>
            <person name="Lapoint R."/>
            <person name="Lazzaro B.P."/>
            <person name="Lee S.J."/>
            <person name="Levesque L."/>
            <person name="Li R."/>
            <person name="Lin C.F."/>
            <person name="Lin M.F."/>
            <person name="Lindblad-Toh K."/>
            <person name="Llopart A."/>
            <person name="Long M."/>
            <person name="Low L."/>
            <person name="Lozovsky E."/>
            <person name="Lu J."/>
            <person name="Luo M."/>
            <person name="Machado C.A."/>
            <person name="Makalowski W."/>
            <person name="Marzo M."/>
            <person name="Matsuda M."/>
            <person name="Matzkin L."/>
            <person name="McAllister B."/>
            <person name="McBride C.S."/>
            <person name="McKernan B."/>
            <person name="McKernan K."/>
            <person name="Mendez-Lago M."/>
            <person name="Minx P."/>
            <person name="Mollenhauer M.U."/>
            <person name="Montooth K."/>
            <person name="Mount S.M."/>
            <person name="Mu X."/>
            <person name="Myers E."/>
            <person name="Negre B."/>
            <person name="Newfeld S."/>
            <person name="Nielsen R."/>
            <person name="Noor M.A."/>
            <person name="O'Grady P."/>
            <person name="Pachter L."/>
            <person name="Papaceit M."/>
            <person name="Parisi M.J."/>
            <person name="Parisi M."/>
            <person name="Parts L."/>
            <person name="Pedersen J.S."/>
            <person name="Pesole G."/>
            <person name="Phillippy A.M."/>
            <person name="Ponting C.P."/>
            <person name="Pop M."/>
            <person name="Porcelli D."/>
            <person name="Powell J.R."/>
            <person name="Prohaska S."/>
            <person name="Pruitt K."/>
            <person name="Puig M."/>
            <person name="Quesneville H."/>
            <person name="Ram K.R."/>
            <person name="Rand D."/>
            <person name="Rasmussen M.D."/>
            <person name="Reed L.K."/>
            <person name="Reenan R."/>
            <person name="Reily A."/>
            <person name="Remington K.A."/>
            <person name="Rieger T.T."/>
            <person name="Ritchie M.G."/>
            <person name="Robin C."/>
            <person name="Rogers Y.H."/>
            <person name="Rohde C."/>
            <person name="Rozas J."/>
            <person name="Rubenfield M.J."/>
            <person name="Ruiz A."/>
            <person name="Russo S."/>
            <person name="Salzberg S.L."/>
            <person name="Sanchez-Gracia A."/>
            <person name="Saranga D.J."/>
            <person name="Sato H."/>
            <person name="Schaeffer S.W."/>
            <person name="Schatz M.C."/>
            <person name="Schlenke T."/>
            <person name="Schwartz R."/>
            <person name="Segarra C."/>
            <person name="Singh R.S."/>
            <person name="Sirot L."/>
            <person name="Sirota M."/>
            <person name="Sisneros N.B."/>
            <person name="Smith C.D."/>
            <person name="Smith T.F."/>
            <person name="Spieth J."/>
            <person name="Stage D.E."/>
            <person name="Stark A."/>
            <person name="Stephan W."/>
            <person name="Strausberg R.L."/>
            <person name="Strempel S."/>
            <person name="Sturgill D."/>
            <person name="Sutton G."/>
            <person name="Sutton G.G."/>
            <person name="Tao W."/>
            <person name="Teichmann S."/>
            <person name="Tobari Y.N."/>
            <person name="Tomimura Y."/>
            <person name="Tsolas J.M."/>
            <person name="Valente V.L."/>
            <person name="Venter E."/>
            <person name="Venter J.C."/>
            <person name="Vicario S."/>
            <person name="Vieira F.G."/>
            <person name="Vilella A.J."/>
            <person name="Villasante A."/>
            <person name="Walenz B."/>
            <person name="Wang J."/>
            <person name="Wasserman M."/>
            <person name="Watts T."/>
            <person name="Wilson D."/>
            <person name="Wilson R.K."/>
            <person name="Wing R.A."/>
            <person name="Wolfner M.F."/>
            <person name="Wong A."/>
            <person name="Wong G.K."/>
            <person name="Wu C.I."/>
            <person name="Wu G."/>
            <person name="Yamamoto D."/>
            <person name="Yang H.P."/>
            <person name="Yang S.P."/>
            <person name="Yorke J.A."/>
            <person name="Yoshida K."/>
            <person name="Zdobnov E."/>
            <person name="Zhang P."/>
            <person name="Zhang Y."/>
            <person name="Zimin A.V."/>
            <person name="Baldwin J."/>
            <person name="Abdouelleil A."/>
            <person name="Abdulkadir J."/>
            <person name="Abebe A."/>
            <person name="Abera B."/>
            <person name="Abreu J."/>
            <person name="Acer S.C."/>
            <person name="Aftuck L."/>
            <person name="Alexander A."/>
            <person name="An P."/>
            <person name="Anderson E."/>
            <person name="Anderson S."/>
            <person name="Arachi H."/>
            <person name="Azer M."/>
            <person name="Bachantsang P."/>
            <person name="Barry A."/>
            <person name="Bayul T."/>
            <person name="Berlin A."/>
            <person name="Bessette D."/>
            <person name="Bloom T."/>
            <person name="Blye J."/>
            <person name="Boguslavskiy L."/>
            <person name="Bonnet C."/>
            <person name="Boukhgalter B."/>
            <person name="Bourzgui I."/>
            <person name="Brown A."/>
            <person name="Cahill P."/>
            <person name="Channer S."/>
            <person name="Cheshatsang Y."/>
            <person name="Chuda L."/>
            <person name="Citroen M."/>
            <person name="Collymore A."/>
            <person name="Cooke P."/>
            <person name="Costello M."/>
            <person name="D'Aco K."/>
            <person name="Daza R."/>
            <person name="De Haan G."/>
            <person name="DeGray S."/>
            <person name="DeMaso C."/>
            <person name="Dhargay N."/>
            <person name="Dooley K."/>
            <person name="Dooley E."/>
            <person name="Doricent M."/>
            <person name="Dorje P."/>
            <person name="Dorjee K."/>
            <person name="Dupes A."/>
            <person name="Elong R."/>
            <person name="Falk J."/>
            <person name="Farina A."/>
            <person name="Faro S."/>
            <person name="Ferguson D."/>
            <person name="Fisher S."/>
            <person name="Foley C.D."/>
            <person name="Franke A."/>
            <person name="Friedrich D."/>
            <person name="Gadbois L."/>
            <person name="Gearin G."/>
            <person name="Gearin C.R."/>
            <person name="Giannoukos G."/>
            <person name="Goode T."/>
            <person name="Graham J."/>
            <person name="Grandbois E."/>
            <person name="Grewal S."/>
            <person name="Gyaltsen K."/>
            <person name="Hafez N."/>
            <person name="Hagos B."/>
            <person name="Hall J."/>
            <person name="Henson C."/>
            <person name="Hollinger A."/>
            <person name="Honan T."/>
            <person name="Huard M.D."/>
            <person name="Hughes L."/>
            <person name="Hurhula B."/>
            <person name="Husby M.E."/>
            <person name="Kamat A."/>
            <person name="Kanga B."/>
            <person name="Kashin S."/>
            <person name="Khazanovich D."/>
            <person name="Kisner P."/>
            <person name="Lance K."/>
            <person name="Lara M."/>
            <person name="Lee W."/>
            <person name="Lennon N."/>
            <person name="Letendre F."/>
            <person name="LeVine R."/>
            <person name="Lipovsky A."/>
            <person name="Liu X."/>
            <person name="Liu J."/>
            <person name="Liu S."/>
            <person name="Lokyitsang T."/>
            <person name="Lokyitsang Y."/>
            <person name="Lubonja R."/>
            <person name="Lui A."/>
            <person name="MacDonald P."/>
            <person name="Magnisalis V."/>
            <person name="Maru K."/>
            <person name="Matthews C."/>
            <person name="McCusker W."/>
            <person name="McDonough S."/>
            <person name="Mehta T."/>
            <person name="Meldrim J."/>
            <person name="Meneus L."/>
            <person name="Mihai O."/>
            <person name="Mihalev A."/>
            <person name="Mihova T."/>
            <person name="Mittelman R."/>
            <person name="Mlenga V."/>
            <person name="Montmayeur A."/>
            <person name="Mulrain L."/>
            <person name="Navidi A."/>
            <person name="Naylor J."/>
            <person name="Negash T."/>
            <person name="Nguyen T."/>
            <person name="Nguyen N."/>
            <person name="Nicol R."/>
            <person name="Norbu C."/>
            <person name="Norbu N."/>
            <person name="Novod N."/>
            <person name="O'Neill B."/>
            <person name="Osman S."/>
            <person name="Markiewicz E."/>
            <person name="Oyono O.L."/>
            <person name="Patti C."/>
            <person name="Phunkhang P."/>
            <person name="Pierre F."/>
            <person name="Priest M."/>
            <person name="Raghuraman S."/>
            <person name="Rege F."/>
            <person name="Reyes R."/>
            <person name="Rise C."/>
            <person name="Rogov P."/>
            <person name="Ross K."/>
            <person name="Ryan E."/>
            <person name="Settipalli S."/>
            <person name="Shea T."/>
            <person name="Sherpa N."/>
            <person name="Shi L."/>
            <person name="Shih D."/>
            <person name="Sparrow T."/>
            <person name="Spaulding J."/>
            <person name="Stalker J."/>
            <person name="Stange-Thomann N."/>
            <person name="Stavropoulos S."/>
            <person name="Stone C."/>
            <person name="Strader C."/>
            <person name="Tesfaye S."/>
            <person name="Thomson T."/>
            <person name="Thoulutsang Y."/>
            <person name="Thoulutsang D."/>
            <person name="Topham K."/>
            <person name="Topping I."/>
            <person name="Tsamla T."/>
            <person name="Vassiliev H."/>
            <person name="Vo A."/>
            <person name="Wangchuk T."/>
            <person name="Wangdi T."/>
            <person name="Weiand M."/>
            <person name="Wilkinson J."/>
            <person name="Wilson A."/>
            <person name="Yadav S."/>
            <person name="Young G."/>
            <person name="Yu Q."/>
            <person name="Zembek L."/>
            <person name="Zhong D."/>
            <person name="Zimmer A."/>
            <person name="Zwirko Z."/>
            <person name="Jaffe D.B."/>
            <person name="Alvarez P."/>
            <person name="Brockman W."/>
            <person name="Butler J."/>
            <person name="Chin C."/>
            <person name="Gnerre S."/>
            <person name="Grabherr M."/>
            <person name="Kleber M."/>
            <person name="Mauceli E."/>
            <person name="MacCallum I."/>
        </authorList>
    </citation>
    <scope>NUCLEOTIDE SEQUENCE [LARGE SCALE GENOMIC DNA]</scope>
    <source>
        <strain evidence="9">Tucson 14024-0371.13</strain>
    </source>
</reference>
<dbReference type="GO" id="GO:0005829">
    <property type="term" value="C:cytosol"/>
    <property type="evidence" value="ECO:0007669"/>
    <property type="project" value="EnsemblMetazoa"/>
</dbReference>
<dbReference type="OrthoDB" id="538817at2759"/>
<feature type="compositionally biased region" description="Basic and acidic residues" evidence="5">
    <location>
        <begin position="513"/>
        <end position="538"/>
    </location>
</feature>
<feature type="compositionally biased region" description="Basic and acidic residues" evidence="5">
    <location>
        <begin position="604"/>
        <end position="614"/>
    </location>
</feature>
<evidence type="ECO:0000313" key="9">
    <source>
        <dbReference type="Proteomes" id="UP000007801"/>
    </source>
</evidence>
<protein>
    <recommendedName>
        <fullName evidence="10">Dynein assembly factor 3, axonemal homolog</fullName>
    </recommendedName>
</protein>
<organism evidence="8 9">
    <name type="scientific">Drosophila ananassae</name>
    <name type="common">Fruit fly</name>
    <dbReference type="NCBI Taxonomy" id="7217"/>
    <lineage>
        <taxon>Eukaryota</taxon>
        <taxon>Metazoa</taxon>
        <taxon>Ecdysozoa</taxon>
        <taxon>Arthropoda</taxon>
        <taxon>Hexapoda</taxon>
        <taxon>Insecta</taxon>
        <taxon>Pterygota</taxon>
        <taxon>Neoptera</taxon>
        <taxon>Endopterygota</taxon>
        <taxon>Diptera</taxon>
        <taxon>Brachycera</taxon>
        <taxon>Muscomorpha</taxon>
        <taxon>Ephydroidea</taxon>
        <taxon>Drosophilidae</taxon>
        <taxon>Drosophila</taxon>
        <taxon>Sophophora</taxon>
    </lineage>
</organism>
<dbReference type="GO" id="GO:1905515">
    <property type="term" value="P:non-motile cilium assembly"/>
    <property type="evidence" value="ECO:0007669"/>
    <property type="project" value="EnsemblMetazoa"/>
</dbReference>
<evidence type="ECO:0000259" key="6">
    <source>
        <dbReference type="Pfam" id="PF14737"/>
    </source>
</evidence>
<evidence type="ECO:0000313" key="8">
    <source>
        <dbReference type="EMBL" id="EDV36411.1"/>
    </source>
</evidence>
<name>B3MDG3_DROAN</name>
<evidence type="ECO:0000256" key="2">
    <source>
        <dbReference type="ARBA" id="ARBA00022490"/>
    </source>
</evidence>
<feature type="region of interest" description="Disordered" evidence="5">
    <location>
        <begin position="468"/>
        <end position="562"/>
    </location>
</feature>
<dbReference type="Proteomes" id="UP000007801">
    <property type="component" value="Unassembled WGS sequence"/>
</dbReference>
<feature type="region of interest" description="Disordered" evidence="5">
    <location>
        <begin position="596"/>
        <end position="623"/>
    </location>
</feature>
<dbReference type="KEGG" id="dan:6495790"/>
<dbReference type="GO" id="GO:0120316">
    <property type="term" value="P:sperm flagellum assembly"/>
    <property type="evidence" value="ECO:0007669"/>
    <property type="project" value="EnsemblMetazoa"/>
</dbReference>
<dbReference type="PhylomeDB" id="B3MDG3"/>
<dbReference type="InParanoid" id="B3MDG3"/>
<dbReference type="AlphaFoldDB" id="B3MDG3"/>
<dbReference type="EMBL" id="CH902619">
    <property type="protein sequence ID" value="EDV36411.1"/>
    <property type="molecule type" value="Genomic_DNA"/>
</dbReference>
<dbReference type="Pfam" id="PF14737">
    <property type="entry name" value="DUF4470"/>
    <property type="match status" value="1"/>
</dbReference>
<dbReference type="GO" id="GO:0070286">
    <property type="term" value="P:axonemal dynein complex assembly"/>
    <property type="evidence" value="ECO:0007669"/>
    <property type="project" value="EnsemblMetazoa"/>
</dbReference>
<feature type="domain" description="Dynein assembly factor 3 C-terminal" evidence="7">
    <location>
        <begin position="151"/>
        <end position="450"/>
    </location>
</feature>
<dbReference type="InterPro" id="IPR027974">
    <property type="entry name" value="DUF4470"/>
</dbReference>
<feature type="compositionally biased region" description="Acidic residues" evidence="5">
    <location>
        <begin position="540"/>
        <end position="549"/>
    </location>
</feature>
<dbReference type="PANTHER" id="PTHR22118:SF14">
    <property type="entry name" value="DYNEIN AXONEMAL ASSEMBLY FACTOR 3"/>
    <property type="match status" value="1"/>
</dbReference>
<feature type="region of interest" description="Disordered" evidence="5">
    <location>
        <begin position="638"/>
        <end position="668"/>
    </location>
</feature>
<comment type="similarity">
    <text evidence="1">Belongs to the DNAAF3 family.</text>
</comment>
<keyword evidence="2" id="KW-0963">Cytoplasm</keyword>
<evidence type="ECO:0000256" key="1">
    <source>
        <dbReference type="ARBA" id="ARBA00010449"/>
    </source>
</evidence>
<accession>B3MDG3</accession>
<evidence type="ECO:0000256" key="4">
    <source>
        <dbReference type="ARBA" id="ARBA00024190"/>
    </source>
</evidence>
<dbReference type="FunCoup" id="B3MDG3">
    <property type="interactions" value="2"/>
</dbReference>
<dbReference type="InterPro" id="IPR028235">
    <property type="entry name" value="DNAAF3_C"/>
</dbReference>
<keyword evidence="9" id="KW-1185">Reference proteome</keyword>
<evidence type="ECO:0000259" key="7">
    <source>
        <dbReference type="Pfam" id="PF14740"/>
    </source>
</evidence>
<gene>
    <name evidence="8" type="primary">Dana\GF12946</name>
    <name evidence="8" type="synonym">dana_GLEANR_12963</name>
    <name evidence="8" type="ORF">GF12946</name>
</gene>
<dbReference type="GeneID" id="6495790"/>
<dbReference type="eggNOG" id="ENOG502QT97">
    <property type="taxonomic scope" value="Eukaryota"/>
</dbReference>
<sequence>MFWGLSSALDLYDEYLKAFRINDVDGEDESKGGGDGPASPKTLNILLLGETDARHVIRTLAKRYTHRMKPDIHIYIVEGSIEIVARHMMLLAVALEDPSSFNLVSKAHLYMDLYGNTMIRPSTNSYMAAKGRTFMKMVADEDELQSLAPILNIQFLKYRERDGLSMAFNFWQPVPRHIYNITEYWEQRGRALLGTRYDHRNGVFDWDLNMTLKDRGGQQICSQEYRYWRESGVAFVFPEYEHCKPNKTFCAGLVQNGTDFKHRGYVGDIQTGPFCGYGLRTAEERMHHSAHGENDYRATDITERNLLEFFHELQTQEPYEHDATRSRRYGSVQLLMTPLLSHQQEEDISSTASYHRPWIKVPGVTVHYLSSVVIPQMQSGEEQWNSMFDIIFVAYNYNVFLKKSVFTRTLKPQGLFILETMQMTVNRKDMVKNYESDAKKYLKESGLKPVVNYNAINSKNQVLRYRKPLLDDGNDADEEEEVEEEMKDEEDQEEEDNEELSEKDKADKKKNKDKCSCEEENKKNHKCSCEEKKCKCCSEEPPEDYELEDDTKLNPNKEDKEHVNIQQKIASEGKIEEVETPIDEFGDRYETSMEKLEKMKRKQKDLEQQMKKDPNNLGKTKLKNKAFEERIKVLVNPVKEKEEPEKELESPVKTEDTSDIKTSVVPSDDPDLEEFLRLENEYCS</sequence>
<proteinExistence type="inferred from homology"/>
<dbReference type="OMA" id="EYEQCKP"/>
<dbReference type="Pfam" id="PF14740">
    <property type="entry name" value="DUF4471"/>
    <property type="match status" value="1"/>
</dbReference>
<dbReference type="GO" id="GO:0120293">
    <property type="term" value="C:dynein axonemal particle"/>
    <property type="evidence" value="ECO:0007669"/>
    <property type="project" value="UniProtKB-SubCell"/>
</dbReference>
<dbReference type="STRING" id="7217.B3MDG3"/>
<dbReference type="CTD" id="352909"/>